<comment type="caution">
    <text evidence="1">The sequence shown here is derived from an EMBL/GenBank/DDBJ whole genome shotgun (WGS) entry which is preliminary data.</text>
</comment>
<reference evidence="1 2" key="1">
    <citation type="submission" date="2024-01" db="EMBL/GenBank/DDBJ databases">
        <title>Genome assemblies of Stephania.</title>
        <authorList>
            <person name="Yang L."/>
        </authorList>
    </citation>
    <scope>NUCLEOTIDE SEQUENCE [LARGE SCALE GENOMIC DNA]</scope>
    <source>
        <strain evidence="1">JXDWG</strain>
        <tissue evidence="1">Leaf</tissue>
    </source>
</reference>
<name>A0AAP0J2I8_9MAGN</name>
<protein>
    <recommendedName>
        <fullName evidence="3">Mitochondrial protein</fullName>
    </recommendedName>
</protein>
<dbReference type="EMBL" id="JBBNAG010000006">
    <property type="protein sequence ID" value="KAK9125870.1"/>
    <property type="molecule type" value="Genomic_DNA"/>
</dbReference>
<accession>A0AAP0J2I8</accession>
<evidence type="ECO:0000313" key="1">
    <source>
        <dbReference type="EMBL" id="KAK9125870.1"/>
    </source>
</evidence>
<organism evidence="1 2">
    <name type="scientific">Stephania cephalantha</name>
    <dbReference type="NCBI Taxonomy" id="152367"/>
    <lineage>
        <taxon>Eukaryota</taxon>
        <taxon>Viridiplantae</taxon>
        <taxon>Streptophyta</taxon>
        <taxon>Embryophyta</taxon>
        <taxon>Tracheophyta</taxon>
        <taxon>Spermatophyta</taxon>
        <taxon>Magnoliopsida</taxon>
        <taxon>Ranunculales</taxon>
        <taxon>Menispermaceae</taxon>
        <taxon>Menispermoideae</taxon>
        <taxon>Cissampelideae</taxon>
        <taxon>Stephania</taxon>
    </lineage>
</organism>
<gene>
    <name evidence="1" type="ORF">Scep_014716</name>
</gene>
<sequence>MITRTKDGISKKKVIVSTVSYPDITPKSAKEALLTPHWKDAMDKEFQALLSNDTWSLVLASPHHNLVGNKWVFAIK</sequence>
<dbReference type="AlphaFoldDB" id="A0AAP0J2I8"/>
<proteinExistence type="predicted"/>
<evidence type="ECO:0008006" key="3">
    <source>
        <dbReference type="Google" id="ProtNLM"/>
    </source>
</evidence>
<dbReference type="Proteomes" id="UP001419268">
    <property type="component" value="Unassembled WGS sequence"/>
</dbReference>
<keyword evidence="2" id="KW-1185">Reference proteome</keyword>
<evidence type="ECO:0000313" key="2">
    <source>
        <dbReference type="Proteomes" id="UP001419268"/>
    </source>
</evidence>